<name>A0A7J8Y4N8_GOSAI</name>
<dbReference type="EMBL" id="JABFAA010000010">
    <property type="protein sequence ID" value="MBA0694538.1"/>
    <property type="molecule type" value="Genomic_DNA"/>
</dbReference>
<organism evidence="1 2">
    <name type="scientific">Gossypium aridum</name>
    <name type="common">American cotton</name>
    <name type="synonym">Erioxylum aridum</name>
    <dbReference type="NCBI Taxonomy" id="34290"/>
    <lineage>
        <taxon>Eukaryota</taxon>
        <taxon>Viridiplantae</taxon>
        <taxon>Streptophyta</taxon>
        <taxon>Embryophyta</taxon>
        <taxon>Tracheophyta</taxon>
        <taxon>Spermatophyta</taxon>
        <taxon>Magnoliopsida</taxon>
        <taxon>eudicotyledons</taxon>
        <taxon>Gunneridae</taxon>
        <taxon>Pentapetalae</taxon>
        <taxon>rosids</taxon>
        <taxon>malvids</taxon>
        <taxon>Malvales</taxon>
        <taxon>Malvaceae</taxon>
        <taxon>Malvoideae</taxon>
        <taxon>Gossypium</taxon>
    </lineage>
</organism>
<evidence type="ECO:0000313" key="2">
    <source>
        <dbReference type="Proteomes" id="UP000593577"/>
    </source>
</evidence>
<dbReference type="AlphaFoldDB" id="A0A7J8Y4N8"/>
<accession>A0A7J8Y4N8</accession>
<protein>
    <submittedName>
        <fullName evidence="1">Uncharacterized protein</fullName>
    </submittedName>
</protein>
<comment type="caution">
    <text evidence="1">The sequence shown here is derived from an EMBL/GenBank/DDBJ whole genome shotgun (WGS) entry which is preliminary data.</text>
</comment>
<keyword evidence="2" id="KW-1185">Reference proteome</keyword>
<sequence>MTNLEDLVGGQVTLARQSAITNLMNS</sequence>
<gene>
    <name evidence="1" type="ORF">Goari_004821</name>
</gene>
<proteinExistence type="predicted"/>
<dbReference type="Proteomes" id="UP000593577">
    <property type="component" value="Unassembled WGS sequence"/>
</dbReference>
<reference evidence="1 2" key="1">
    <citation type="journal article" date="2019" name="Genome Biol. Evol.">
        <title>Insights into the evolution of the New World diploid cottons (Gossypium, subgenus Houzingenia) based on genome sequencing.</title>
        <authorList>
            <person name="Grover C.E."/>
            <person name="Arick M.A. 2nd"/>
            <person name="Thrash A."/>
            <person name="Conover J.L."/>
            <person name="Sanders W.S."/>
            <person name="Peterson D.G."/>
            <person name="Frelichowski J.E."/>
            <person name="Scheffler J.A."/>
            <person name="Scheffler B.E."/>
            <person name="Wendel J.F."/>
        </authorList>
    </citation>
    <scope>NUCLEOTIDE SEQUENCE [LARGE SCALE GENOMIC DNA]</scope>
    <source>
        <strain evidence="1">185</strain>
        <tissue evidence="1">Leaf</tissue>
    </source>
</reference>
<evidence type="ECO:0000313" key="1">
    <source>
        <dbReference type="EMBL" id="MBA0694538.1"/>
    </source>
</evidence>